<proteinExistence type="predicted"/>
<evidence type="ECO:0000313" key="2">
    <source>
        <dbReference type="EMBL" id="ABE38979.1"/>
    </source>
</evidence>
<dbReference type="EMBL" id="CP000283">
    <property type="protein sequence ID" value="ABE38979.1"/>
    <property type="molecule type" value="Genomic_DNA"/>
</dbReference>
<organism evidence="2 3">
    <name type="scientific">Rhodopseudomonas palustris (strain BisB5)</name>
    <dbReference type="NCBI Taxonomy" id="316057"/>
    <lineage>
        <taxon>Bacteria</taxon>
        <taxon>Pseudomonadati</taxon>
        <taxon>Pseudomonadota</taxon>
        <taxon>Alphaproteobacteria</taxon>
        <taxon>Hyphomicrobiales</taxon>
        <taxon>Nitrobacteraceae</taxon>
        <taxon>Rhodopseudomonas</taxon>
    </lineage>
</organism>
<feature type="region of interest" description="Disordered" evidence="1">
    <location>
        <begin position="68"/>
        <end position="90"/>
    </location>
</feature>
<evidence type="ECO:0000313" key="3">
    <source>
        <dbReference type="Proteomes" id="UP000001818"/>
    </source>
</evidence>
<evidence type="ECO:0000256" key="1">
    <source>
        <dbReference type="SAM" id="MobiDB-lite"/>
    </source>
</evidence>
<sequence>MTTFPIGLGRVATGVSEAGYSGNFGGQPMIASSTYLQAVAERCRSLAANTPSAAARRLISLADKLESMQHEQNTTGGQSKQSGAPPFFPQ</sequence>
<dbReference type="HOGENOM" id="CLU_2438832_0_0_5"/>
<dbReference type="KEGG" id="rpd:RPD_1743"/>
<reference evidence="2 3" key="1">
    <citation type="submission" date="2006-03" db="EMBL/GenBank/DDBJ databases">
        <title>Complete sequence of Rhodopseudomonas palustris BisB5.</title>
        <authorList>
            <consortium name="US DOE Joint Genome Institute"/>
            <person name="Copeland A."/>
            <person name="Lucas S."/>
            <person name="Lapidus A."/>
            <person name="Barry K."/>
            <person name="Detter J.C."/>
            <person name="Glavina del Rio T."/>
            <person name="Hammon N."/>
            <person name="Israni S."/>
            <person name="Dalin E."/>
            <person name="Tice H."/>
            <person name="Pitluck S."/>
            <person name="Chain P."/>
            <person name="Malfatti S."/>
            <person name="Shin M."/>
            <person name="Vergez L."/>
            <person name="Schmutz J."/>
            <person name="Larimer F."/>
            <person name="Land M."/>
            <person name="Hauser L."/>
            <person name="Pelletier D.A."/>
            <person name="Kyrpides N."/>
            <person name="Lykidis A."/>
            <person name="Oda Y."/>
            <person name="Harwood C.S."/>
            <person name="Richardson P."/>
        </authorList>
    </citation>
    <scope>NUCLEOTIDE SEQUENCE [LARGE SCALE GENOMIC DNA]</scope>
    <source>
        <strain evidence="2 3">BisB5</strain>
    </source>
</reference>
<dbReference type="Proteomes" id="UP000001818">
    <property type="component" value="Chromosome"/>
</dbReference>
<name>Q13AB0_RHOPS</name>
<feature type="compositionally biased region" description="Polar residues" evidence="1">
    <location>
        <begin position="70"/>
        <end position="82"/>
    </location>
</feature>
<protein>
    <submittedName>
        <fullName evidence="2">Uncharacterized protein</fullName>
    </submittedName>
</protein>
<gene>
    <name evidence="2" type="ordered locus">RPD_1743</name>
</gene>
<accession>Q13AB0</accession>
<dbReference type="AlphaFoldDB" id="Q13AB0"/>